<sequence>MALHFIHQHLDTAETYARILFVDFSFAFNTIIPVLLHDKLSQLQVTDPTCRWITNFLSDRKQHMKLGKHVSNSLTVNTGSPEGCVLPPLLFFLYTNSCTPSHQSVKLLKFADDTTHIGLISGGDETAYRWRIVVNGSIDGFSRLVVFLHASNHNRSSTV</sequence>
<gene>
    <name evidence="3" type="ORF">F2P81_014489</name>
</gene>
<protein>
    <submittedName>
        <fullName evidence="3">Uncharacterized protein</fullName>
    </submittedName>
</protein>
<accession>A0A6A4SI57</accession>
<dbReference type="InterPro" id="IPR000477">
    <property type="entry name" value="RT_dom"/>
</dbReference>
<evidence type="ECO:0000259" key="1">
    <source>
        <dbReference type="Pfam" id="PF00078"/>
    </source>
</evidence>
<evidence type="ECO:0000313" key="4">
    <source>
        <dbReference type="Proteomes" id="UP000438429"/>
    </source>
</evidence>
<feature type="domain" description="Integrase core" evidence="2">
    <location>
        <begin position="124"/>
        <end position="159"/>
    </location>
</feature>
<organism evidence="3 4">
    <name type="scientific">Scophthalmus maximus</name>
    <name type="common">Turbot</name>
    <name type="synonym">Psetta maxima</name>
    <dbReference type="NCBI Taxonomy" id="52904"/>
    <lineage>
        <taxon>Eukaryota</taxon>
        <taxon>Metazoa</taxon>
        <taxon>Chordata</taxon>
        <taxon>Craniata</taxon>
        <taxon>Vertebrata</taxon>
        <taxon>Euteleostomi</taxon>
        <taxon>Actinopterygii</taxon>
        <taxon>Neopterygii</taxon>
        <taxon>Teleostei</taxon>
        <taxon>Neoteleostei</taxon>
        <taxon>Acanthomorphata</taxon>
        <taxon>Carangaria</taxon>
        <taxon>Pleuronectiformes</taxon>
        <taxon>Pleuronectoidei</taxon>
        <taxon>Scophthalmidae</taxon>
        <taxon>Scophthalmus</taxon>
    </lineage>
</organism>
<comment type="caution">
    <text evidence="3">The sequence shown here is derived from an EMBL/GenBank/DDBJ whole genome shotgun (WGS) entry which is preliminary data.</text>
</comment>
<proteinExistence type="predicted"/>
<dbReference type="Pfam" id="PF24764">
    <property type="entry name" value="rva_4"/>
    <property type="match status" value="1"/>
</dbReference>
<dbReference type="Proteomes" id="UP000438429">
    <property type="component" value="Unassembled WGS sequence"/>
</dbReference>
<evidence type="ECO:0000313" key="3">
    <source>
        <dbReference type="EMBL" id="KAF0032199.1"/>
    </source>
</evidence>
<dbReference type="AlphaFoldDB" id="A0A6A4SI57"/>
<dbReference type="Pfam" id="PF00078">
    <property type="entry name" value="RVT_1"/>
    <property type="match status" value="1"/>
</dbReference>
<name>A0A6A4SI57_SCOMX</name>
<dbReference type="PANTHER" id="PTHR33332">
    <property type="entry name" value="REVERSE TRANSCRIPTASE DOMAIN-CONTAINING PROTEIN"/>
    <property type="match status" value="1"/>
</dbReference>
<evidence type="ECO:0000259" key="2">
    <source>
        <dbReference type="Pfam" id="PF24764"/>
    </source>
</evidence>
<reference evidence="3 4" key="1">
    <citation type="submission" date="2019-06" db="EMBL/GenBank/DDBJ databases">
        <title>Draft genomes of female and male turbot (Scophthalmus maximus).</title>
        <authorList>
            <person name="Xu H."/>
            <person name="Xu X.-W."/>
            <person name="Shao C."/>
            <person name="Chen S."/>
        </authorList>
    </citation>
    <scope>NUCLEOTIDE SEQUENCE [LARGE SCALE GENOMIC DNA]</scope>
    <source>
        <strain evidence="3">Ysfricsl-2016a</strain>
        <tissue evidence="3">Blood</tissue>
    </source>
</reference>
<dbReference type="EMBL" id="VEVO01000013">
    <property type="protein sequence ID" value="KAF0032199.1"/>
    <property type="molecule type" value="Genomic_DNA"/>
</dbReference>
<dbReference type="InterPro" id="IPR058913">
    <property type="entry name" value="Integrase_dom_put"/>
</dbReference>
<feature type="domain" description="Reverse transcriptase" evidence="1">
    <location>
        <begin position="7"/>
        <end position="115"/>
    </location>
</feature>